<feature type="chain" id="PRO_5001462269" evidence="2">
    <location>
        <begin position="20"/>
        <end position="88"/>
    </location>
</feature>
<evidence type="ECO:0000313" key="4">
    <source>
        <dbReference type="EMBL" id="EXI61657.1"/>
    </source>
</evidence>
<reference evidence="4 5" key="1">
    <citation type="journal article" date="2014" name="Genome Announc.">
        <title>Genome Sequence of a Presumptive Mannheimia haemolytica Strain with an A1/A6-Cross-Reactive Serotype from a White-Tailed Deer (Odocoileus virginianus).</title>
        <authorList>
            <person name="Lawrence P.K."/>
            <person name="Bey R.F."/>
            <person name="Wiener B."/>
            <person name="Kittichotirat W."/>
            <person name="Bumgarner R.E."/>
        </authorList>
    </citation>
    <scope>NUCLEOTIDE SEQUENCE [LARGE SCALE GENOMIC DNA]</scope>
    <source>
        <strain evidence="4 5">PKL10</strain>
    </source>
</reference>
<evidence type="ECO:0000313" key="5">
    <source>
        <dbReference type="Proteomes" id="UP000054123"/>
    </source>
</evidence>
<comment type="caution">
    <text evidence="4">The sequence shown here is derived from an EMBL/GenBank/DDBJ whole genome shotgun (WGS) entry which is preliminary data.</text>
</comment>
<dbReference type="OrthoDB" id="9800417at2"/>
<dbReference type="AlphaFoldDB" id="A0A011NAM1"/>
<proteinExistence type="predicted"/>
<protein>
    <submittedName>
        <fullName evidence="4">Nuclease</fullName>
    </submittedName>
</protein>
<evidence type="ECO:0000256" key="1">
    <source>
        <dbReference type="SAM" id="MobiDB-lite"/>
    </source>
</evidence>
<dbReference type="EMBL" id="JANJ01000006">
    <property type="protein sequence ID" value="EXI61657.1"/>
    <property type="molecule type" value="Genomic_DNA"/>
</dbReference>
<name>A0A011NAM1_9PAST</name>
<keyword evidence="5" id="KW-1185">Reference proteome</keyword>
<feature type="signal peptide" evidence="2">
    <location>
        <begin position="1"/>
        <end position="19"/>
    </location>
</feature>
<dbReference type="Proteomes" id="UP000054123">
    <property type="component" value="Unassembled WGS sequence"/>
</dbReference>
<evidence type="ECO:0000259" key="3">
    <source>
        <dbReference type="SMART" id="SM00894"/>
    </source>
</evidence>
<dbReference type="SMART" id="SM00894">
    <property type="entry name" value="Excalibur"/>
    <property type="match status" value="1"/>
</dbReference>
<accession>A0A011NAM1</accession>
<keyword evidence="2" id="KW-0732">Signal</keyword>
<feature type="compositionally biased region" description="Polar residues" evidence="1">
    <location>
        <begin position="79"/>
        <end position="88"/>
    </location>
</feature>
<sequence length="88" mass="10053">MKKLMFFSTLFFLSPTVLAYSCSDKIPYCKDMQSCEQAKFYLNQCNAGRLDRDNDGIPCENVCGKKGKSEKKDDRKSYKSNSQNKTGK</sequence>
<dbReference type="InterPro" id="IPR008613">
    <property type="entry name" value="Excalibur_Ca-bd_domain"/>
</dbReference>
<feature type="domain" description="Excalibur calcium-binding" evidence="3">
    <location>
        <begin position="25"/>
        <end position="60"/>
    </location>
</feature>
<evidence type="ECO:0000256" key="2">
    <source>
        <dbReference type="SAM" id="SignalP"/>
    </source>
</evidence>
<feature type="region of interest" description="Disordered" evidence="1">
    <location>
        <begin position="65"/>
        <end position="88"/>
    </location>
</feature>
<gene>
    <name evidence="4" type="ORF">AK33_08695</name>
</gene>
<dbReference type="RefSeq" id="WP_042803582.1">
    <property type="nucleotide sequence ID" value="NZ_AVSP01000005.1"/>
</dbReference>
<organism evidence="4 5">
    <name type="scientific">Mannheimia granulomatis</name>
    <dbReference type="NCBI Taxonomy" id="85402"/>
    <lineage>
        <taxon>Bacteria</taxon>
        <taxon>Pseudomonadati</taxon>
        <taxon>Pseudomonadota</taxon>
        <taxon>Gammaproteobacteria</taxon>
        <taxon>Pasteurellales</taxon>
        <taxon>Pasteurellaceae</taxon>
        <taxon>Mannheimia</taxon>
    </lineage>
</organism>
<dbReference type="Pfam" id="PF05901">
    <property type="entry name" value="Excalibur"/>
    <property type="match status" value="1"/>
</dbReference>
<dbReference type="PROSITE" id="PS51257">
    <property type="entry name" value="PROKAR_LIPOPROTEIN"/>
    <property type="match status" value="1"/>
</dbReference>